<feature type="non-terminal residue" evidence="1">
    <location>
        <position position="1"/>
    </location>
</feature>
<evidence type="ECO:0000313" key="1">
    <source>
        <dbReference type="EMBL" id="KAK3062869.1"/>
    </source>
</evidence>
<comment type="caution">
    <text evidence="1">The sequence shown here is derived from an EMBL/GenBank/DDBJ whole genome shotgun (WGS) entry which is preliminary data.</text>
</comment>
<dbReference type="EMBL" id="JAWDJW010007092">
    <property type="protein sequence ID" value="KAK3062869.1"/>
    <property type="molecule type" value="Genomic_DNA"/>
</dbReference>
<evidence type="ECO:0000313" key="2">
    <source>
        <dbReference type="Proteomes" id="UP001186974"/>
    </source>
</evidence>
<dbReference type="Proteomes" id="UP001186974">
    <property type="component" value="Unassembled WGS sequence"/>
</dbReference>
<reference evidence="1" key="1">
    <citation type="submission" date="2024-09" db="EMBL/GenBank/DDBJ databases">
        <title>Black Yeasts Isolated from many extreme environments.</title>
        <authorList>
            <person name="Coleine C."/>
            <person name="Stajich J.E."/>
            <person name="Selbmann L."/>
        </authorList>
    </citation>
    <scope>NUCLEOTIDE SEQUENCE</scope>
    <source>
        <strain evidence="1">CCFEE 5737</strain>
    </source>
</reference>
<accession>A0ACC3D6Y9</accession>
<name>A0ACC3D6Y9_9PEZI</name>
<proteinExistence type="predicted"/>
<organism evidence="1 2">
    <name type="scientific">Coniosporium uncinatum</name>
    <dbReference type="NCBI Taxonomy" id="93489"/>
    <lineage>
        <taxon>Eukaryota</taxon>
        <taxon>Fungi</taxon>
        <taxon>Dikarya</taxon>
        <taxon>Ascomycota</taxon>
        <taxon>Pezizomycotina</taxon>
        <taxon>Dothideomycetes</taxon>
        <taxon>Dothideomycetes incertae sedis</taxon>
        <taxon>Coniosporium</taxon>
    </lineage>
</organism>
<protein>
    <submittedName>
        <fullName evidence="1">Uncharacterized protein</fullName>
    </submittedName>
</protein>
<keyword evidence="2" id="KW-1185">Reference proteome</keyword>
<gene>
    <name evidence="1" type="ORF">LTS18_003207</name>
</gene>
<sequence>SVEHLNTEGLLDVLSADFSRALKDLAVILNDLKKLSALGDLPITYNAASSALRIHFPGVDAETVTKLCDELGVQRGLVGQDEDFDSFVGTDVALLFPFAPSKTVSECSFYEKPVHNRTTFQDRINWQTMQDESDVVSEAEYSTQSDAGLGFEHDADVLDELDENPWISSPSGYESLRTSDIESSGEFAQKVERGSPLEYQGFEGIYRFVEMCDERRH</sequence>